<dbReference type="AlphaFoldDB" id="I4AGT8"/>
<dbReference type="Pfam" id="PF09601">
    <property type="entry name" value="DUF2459"/>
    <property type="match status" value="1"/>
</dbReference>
<sequence>MSHKKNYFLCFLHFSTKTILLSFCIYLLIVLIGGYFWTINPTELNSNQAENQTEIEIYITSNGFHSDVVIPIQTETNFFKILNQDSFINSYLGNTNSYKWLSIGWGDKGFYKESYNGNFPSVSSCLNAALVPSETLMHLDFYRNNLKESKNCKKIKLKKGEYQSLLQHIVESFRTVKKDSKNKITKFIRLPQKGYSNSDYFFEAKGSYHLFYTCNSWTNEGLQKANQKTALFAPLAQTILYHLK</sequence>
<keyword evidence="3" id="KW-1185">Reference proteome</keyword>
<evidence type="ECO:0000313" key="3">
    <source>
        <dbReference type="Proteomes" id="UP000006054"/>
    </source>
</evidence>
<name>I4AGT8_BERLS</name>
<gene>
    <name evidence="2" type="ordered locus">Fleli_0712</name>
</gene>
<dbReference type="HOGENOM" id="CLU_086263_0_0_10"/>
<proteinExistence type="predicted"/>
<dbReference type="KEGG" id="fli:Fleli_0712"/>
<organism evidence="2 3">
    <name type="scientific">Bernardetia litoralis (strain ATCC 23117 / DSM 6794 / NBRC 15988 / NCIMB 1366 / Fx l1 / Sio-4)</name>
    <name type="common">Flexibacter litoralis</name>
    <dbReference type="NCBI Taxonomy" id="880071"/>
    <lineage>
        <taxon>Bacteria</taxon>
        <taxon>Pseudomonadati</taxon>
        <taxon>Bacteroidota</taxon>
        <taxon>Cytophagia</taxon>
        <taxon>Cytophagales</taxon>
        <taxon>Bernardetiaceae</taxon>
        <taxon>Bernardetia</taxon>
    </lineage>
</organism>
<dbReference type="eggNOG" id="ENOG502Z9A2">
    <property type="taxonomic scope" value="Bacteria"/>
</dbReference>
<keyword evidence="1" id="KW-0472">Membrane</keyword>
<dbReference type="Proteomes" id="UP000006054">
    <property type="component" value="Chromosome"/>
</dbReference>
<dbReference type="InterPro" id="IPR011727">
    <property type="entry name" value="CHP02117"/>
</dbReference>
<keyword evidence="1" id="KW-1133">Transmembrane helix</keyword>
<dbReference type="PATRIC" id="fig|880071.3.peg.681"/>
<dbReference type="OrthoDB" id="211174at2"/>
<reference evidence="3" key="1">
    <citation type="submission" date="2012-06" db="EMBL/GenBank/DDBJ databases">
        <title>The complete genome of Flexibacter litoralis DSM 6794.</title>
        <authorList>
            <person name="Lucas S."/>
            <person name="Copeland A."/>
            <person name="Lapidus A."/>
            <person name="Glavina del Rio T."/>
            <person name="Dalin E."/>
            <person name="Tice H."/>
            <person name="Bruce D."/>
            <person name="Goodwin L."/>
            <person name="Pitluck S."/>
            <person name="Peters L."/>
            <person name="Ovchinnikova G."/>
            <person name="Lu M."/>
            <person name="Kyrpides N."/>
            <person name="Mavromatis K."/>
            <person name="Ivanova N."/>
            <person name="Brettin T."/>
            <person name="Detter J.C."/>
            <person name="Han C."/>
            <person name="Larimer F."/>
            <person name="Land M."/>
            <person name="Hauser L."/>
            <person name="Markowitz V."/>
            <person name="Cheng J.-F."/>
            <person name="Hugenholtz P."/>
            <person name="Woyke T."/>
            <person name="Wu D."/>
            <person name="Spring S."/>
            <person name="Lang E."/>
            <person name="Kopitz M."/>
            <person name="Brambilla E."/>
            <person name="Klenk H.-P."/>
            <person name="Eisen J.A."/>
        </authorList>
    </citation>
    <scope>NUCLEOTIDE SEQUENCE [LARGE SCALE GENOMIC DNA]</scope>
    <source>
        <strain evidence="3">ATCC 23117 / DSM 6794 / NBRC 15988 / NCIMB 1366 / Sio-4</strain>
    </source>
</reference>
<dbReference type="RefSeq" id="WP_014796632.1">
    <property type="nucleotide sequence ID" value="NC_018018.1"/>
</dbReference>
<evidence type="ECO:0000313" key="2">
    <source>
        <dbReference type="EMBL" id="AFM03173.1"/>
    </source>
</evidence>
<evidence type="ECO:0000256" key="1">
    <source>
        <dbReference type="SAM" id="Phobius"/>
    </source>
</evidence>
<protein>
    <recommendedName>
        <fullName evidence="4">TIGR02117 family protein</fullName>
    </recommendedName>
</protein>
<accession>I4AGT8</accession>
<dbReference type="EMBL" id="CP003345">
    <property type="protein sequence ID" value="AFM03173.1"/>
    <property type="molecule type" value="Genomic_DNA"/>
</dbReference>
<evidence type="ECO:0008006" key="4">
    <source>
        <dbReference type="Google" id="ProtNLM"/>
    </source>
</evidence>
<dbReference type="STRING" id="880071.Fleli_0712"/>
<keyword evidence="1" id="KW-0812">Transmembrane</keyword>
<feature type="transmembrane region" description="Helical" evidence="1">
    <location>
        <begin position="20"/>
        <end position="38"/>
    </location>
</feature>